<evidence type="ECO:0000313" key="2">
    <source>
        <dbReference type="EMBL" id="MBL1222557.1"/>
    </source>
</evidence>
<accession>A0ABS1QJL6</accession>
<name>A0ABS1QJL6_9FLAO</name>
<proteinExistence type="predicted"/>
<dbReference type="EMBL" id="JAELVM010000003">
    <property type="protein sequence ID" value="MBL1222557.1"/>
    <property type="molecule type" value="Genomic_DNA"/>
</dbReference>
<evidence type="ECO:0000256" key="1">
    <source>
        <dbReference type="SAM" id="SignalP"/>
    </source>
</evidence>
<feature type="chain" id="PRO_5046542802" evidence="1">
    <location>
        <begin position="20"/>
        <end position="148"/>
    </location>
</feature>
<comment type="caution">
    <text evidence="2">The sequence shown here is derived from an EMBL/GenBank/DDBJ whole genome shotgun (WGS) entry which is preliminary data.</text>
</comment>
<keyword evidence="3" id="KW-1185">Reference proteome</keyword>
<gene>
    <name evidence="2" type="ORF">JET18_17015</name>
</gene>
<evidence type="ECO:0000313" key="3">
    <source>
        <dbReference type="Proteomes" id="UP000661696"/>
    </source>
</evidence>
<reference evidence="2 3" key="1">
    <citation type="submission" date="2020-12" db="EMBL/GenBank/DDBJ databases">
        <title>Chryseobacterium endoalhailicus sp. nov., isolated from seed of leguminous plant.</title>
        <authorList>
            <person name="Zhang X."/>
        </authorList>
    </citation>
    <scope>NUCLEOTIDE SEQUENCE [LARGE SCALE GENOMIC DNA]</scope>
    <source>
        <strain evidence="2 3">L7</strain>
    </source>
</reference>
<feature type="signal peptide" evidence="1">
    <location>
        <begin position="1"/>
        <end position="19"/>
    </location>
</feature>
<dbReference type="Proteomes" id="UP000661696">
    <property type="component" value="Unassembled WGS sequence"/>
</dbReference>
<organism evidence="2 3">
    <name type="scientific">Chryseobacterium endalhagicum</name>
    <dbReference type="NCBI Taxonomy" id="2797638"/>
    <lineage>
        <taxon>Bacteria</taxon>
        <taxon>Pseudomonadati</taxon>
        <taxon>Bacteroidota</taxon>
        <taxon>Flavobacteriia</taxon>
        <taxon>Flavobacteriales</taxon>
        <taxon>Weeksellaceae</taxon>
        <taxon>Chryseobacterium group</taxon>
        <taxon>Chryseobacterium</taxon>
    </lineage>
</organism>
<dbReference type="RefSeq" id="WP_202093009.1">
    <property type="nucleotide sequence ID" value="NZ_JAELVM010000003.1"/>
</dbReference>
<protein>
    <submittedName>
        <fullName evidence="2">Uncharacterized protein</fullName>
    </submittedName>
</protein>
<keyword evidence="1" id="KW-0732">Signal</keyword>
<sequence>MKKITMVMFLLLGAVFLNAQKIEIKDDNVLLDGKKILKSEKINVFQYSFYTLDDNEILMFRMFDNETPQYQADDYYVINFLEQRVKVQCTDFSRVVSGLGMNSKKNMEKLMAWLLKEKVITPEGTVNADKVAVFYDKYDEKILERTVR</sequence>